<evidence type="ECO:0000313" key="2">
    <source>
        <dbReference type="Proteomes" id="UP000775213"/>
    </source>
</evidence>
<reference evidence="1 2" key="1">
    <citation type="journal article" date="2021" name="Hortic Res">
        <title>Chromosome-scale assembly of the Dendrobium chrysotoxum genome enhances the understanding of orchid evolution.</title>
        <authorList>
            <person name="Zhang Y."/>
            <person name="Zhang G.Q."/>
            <person name="Zhang D."/>
            <person name="Liu X.D."/>
            <person name="Xu X.Y."/>
            <person name="Sun W.H."/>
            <person name="Yu X."/>
            <person name="Zhu X."/>
            <person name="Wang Z.W."/>
            <person name="Zhao X."/>
            <person name="Zhong W.Y."/>
            <person name="Chen H."/>
            <person name="Yin W.L."/>
            <person name="Huang T."/>
            <person name="Niu S.C."/>
            <person name="Liu Z.J."/>
        </authorList>
    </citation>
    <scope>NUCLEOTIDE SEQUENCE [LARGE SCALE GENOMIC DNA]</scope>
    <source>
        <strain evidence="1">Lindl</strain>
    </source>
</reference>
<dbReference type="AlphaFoldDB" id="A0AAV7HG36"/>
<comment type="caution">
    <text evidence="1">The sequence shown here is derived from an EMBL/GenBank/DDBJ whole genome shotgun (WGS) entry which is preliminary data.</text>
</comment>
<protein>
    <submittedName>
        <fullName evidence="1">Uncharacterized protein</fullName>
    </submittedName>
</protein>
<accession>A0AAV7HG36</accession>
<dbReference type="Proteomes" id="UP000775213">
    <property type="component" value="Unassembled WGS sequence"/>
</dbReference>
<evidence type="ECO:0000313" key="1">
    <source>
        <dbReference type="EMBL" id="KAH0467862.1"/>
    </source>
</evidence>
<proteinExistence type="predicted"/>
<keyword evidence="2" id="KW-1185">Reference proteome</keyword>
<sequence>MARAIEVALCSKHHWLCQWNIFKNVSSKVWCFNSNDKVKGCFYNCLRKYDSEEMLEKMGLK</sequence>
<organism evidence="1 2">
    <name type="scientific">Dendrobium chrysotoxum</name>
    <name type="common">Orchid</name>
    <dbReference type="NCBI Taxonomy" id="161865"/>
    <lineage>
        <taxon>Eukaryota</taxon>
        <taxon>Viridiplantae</taxon>
        <taxon>Streptophyta</taxon>
        <taxon>Embryophyta</taxon>
        <taxon>Tracheophyta</taxon>
        <taxon>Spermatophyta</taxon>
        <taxon>Magnoliopsida</taxon>
        <taxon>Liliopsida</taxon>
        <taxon>Asparagales</taxon>
        <taxon>Orchidaceae</taxon>
        <taxon>Epidendroideae</taxon>
        <taxon>Malaxideae</taxon>
        <taxon>Dendrobiinae</taxon>
        <taxon>Dendrobium</taxon>
    </lineage>
</organism>
<gene>
    <name evidence="1" type="ORF">IEQ34_002895</name>
</gene>
<dbReference type="EMBL" id="JAGFBR010000004">
    <property type="protein sequence ID" value="KAH0467862.1"/>
    <property type="molecule type" value="Genomic_DNA"/>
</dbReference>
<name>A0AAV7HG36_DENCH</name>